<dbReference type="EMBL" id="CM035443">
    <property type="protein sequence ID" value="KAH7277916.1"/>
    <property type="molecule type" value="Genomic_DNA"/>
</dbReference>
<feature type="active site" description="Tele-AMP-histidine intermediate" evidence="6">
    <location>
        <position position="319"/>
    </location>
</feature>
<dbReference type="Gene3D" id="3.65.10.20">
    <property type="entry name" value="RNA 3'-terminal phosphate cyclase domain"/>
    <property type="match status" value="1"/>
</dbReference>
<feature type="binding site" evidence="7">
    <location>
        <position position="111"/>
    </location>
    <ligand>
        <name>ATP</name>
        <dbReference type="ChEBI" id="CHEBI:30616"/>
    </ligand>
</feature>
<sequence length="353" mass="37025">MGKRLLQIDGSYGEGGGQVLRTALSLATITGQPIRLFNIRTGRKKPGLAAQHLTAVRAAASICGASVSGDVLGSVSVEFRPGSRVIPGAYSFDVGESRAGGSAGAVSLVLQTVLLPLAIAEGNSSVKIIGGTHVPFSPPVSYIEYVYIPALRNMGVDVTLDLQAWGWNPKGGGVIEVQISGNGNLRGQKLLQRGELEKIRVIAAASKLPNEIITGMSNAASSLLSGYGFEKSLVDLKEIACSSPASGRGMFIFAEYSHSTAGFSSLAQGAKVAKEVCAEMMEFHNSGSPVDEHLGDQLLLPACLATEETEYIVSKITLHLMTNAWVVETFGLAKVTIDEASKKVSIIPRGTHS</sequence>
<dbReference type="PANTHER" id="PTHR11096">
    <property type="entry name" value="RNA 3' TERMINAL PHOSPHATE CYCLASE"/>
    <property type="match status" value="1"/>
</dbReference>
<dbReference type="InterPro" id="IPR000228">
    <property type="entry name" value="RNA3'_term_phos_cyc"/>
</dbReference>
<protein>
    <recommendedName>
        <fullName evidence="2">RNA 3'-terminal-phosphate cyclase (ATP)</fullName>
        <ecNumber evidence="2">6.5.1.4</ecNumber>
    </recommendedName>
</protein>
<gene>
    <name evidence="10" type="ORF">KP509_38G015400</name>
</gene>
<evidence type="ECO:0000256" key="7">
    <source>
        <dbReference type="PIRSR" id="PIRSR005378-2"/>
    </source>
</evidence>
<name>A0A8T2Q2Q2_CERRI</name>
<dbReference type="PANTHER" id="PTHR11096:SF0">
    <property type="entry name" value="RNA 3'-TERMINAL PHOSPHATE CYCLASE"/>
    <property type="match status" value="1"/>
</dbReference>
<dbReference type="GO" id="GO:0006396">
    <property type="term" value="P:RNA processing"/>
    <property type="evidence" value="ECO:0007669"/>
    <property type="project" value="InterPro"/>
</dbReference>
<comment type="catalytic activity">
    <reaction evidence="5">
        <text>a 3'-end 3'-phospho-ribonucleotide-RNA + ATP = a 3'-end 2',3'-cyclophospho-ribonucleotide-RNA + AMP + diphosphate</text>
        <dbReference type="Rhea" id="RHEA:23976"/>
        <dbReference type="Rhea" id="RHEA-COMP:10463"/>
        <dbReference type="Rhea" id="RHEA-COMP:10464"/>
        <dbReference type="ChEBI" id="CHEBI:30616"/>
        <dbReference type="ChEBI" id="CHEBI:33019"/>
        <dbReference type="ChEBI" id="CHEBI:83062"/>
        <dbReference type="ChEBI" id="CHEBI:83064"/>
        <dbReference type="ChEBI" id="CHEBI:456215"/>
        <dbReference type="EC" id="6.5.1.4"/>
    </reaction>
</comment>
<evidence type="ECO:0000256" key="3">
    <source>
        <dbReference type="ARBA" id="ARBA00022598"/>
    </source>
</evidence>
<feature type="domain" description="RNA 3'-terminal phosphate cyclase insert" evidence="9">
    <location>
        <begin position="192"/>
        <end position="279"/>
    </location>
</feature>
<evidence type="ECO:0000313" key="11">
    <source>
        <dbReference type="Proteomes" id="UP000825935"/>
    </source>
</evidence>
<dbReference type="InterPro" id="IPR036553">
    <property type="entry name" value="RPTC_insert"/>
</dbReference>
<keyword evidence="3" id="KW-0436">Ligase</keyword>
<dbReference type="InterPro" id="IPR017770">
    <property type="entry name" value="RNA3'_term_phos_cyc_type_1"/>
</dbReference>
<comment type="caution">
    <text evidence="10">The sequence shown here is derived from an EMBL/GenBank/DDBJ whole genome shotgun (WGS) entry which is preliminary data.</text>
</comment>
<reference evidence="10" key="1">
    <citation type="submission" date="2021-08" db="EMBL/GenBank/DDBJ databases">
        <title>WGS assembly of Ceratopteris richardii.</title>
        <authorList>
            <person name="Marchant D.B."/>
            <person name="Chen G."/>
            <person name="Jenkins J."/>
            <person name="Shu S."/>
            <person name="Leebens-Mack J."/>
            <person name="Grimwood J."/>
            <person name="Schmutz J."/>
            <person name="Soltis P."/>
            <person name="Soltis D."/>
            <person name="Chen Z.-H."/>
        </authorList>
    </citation>
    <scope>NUCLEOTIDE SEQUENCE</scope>
    <source>
        <strain evidence="10">Whitten #5841</strain>
        <tissue evidence="10">Leaf</tissue>
    </source>
</reference>
<comment type="similarity">
    <text evidence="1">Belongs to the RNA 3'-terminal cyclase family. Type 1 subfamily.</text>
</comment>
<dbReference type="InterPro" id="IPR013791">
    <property type="entry name" value="RNA3'-term_phos_cycl_insert"/>
</dbReference>
<accession>A0A8T2Q2Q2</accession>
<evidence type="ECO:0000256" key="6">
    <source>
        <dbReference type="PIRSR" id="PIRSR005378-1"/>
    </source>
</evidence>
<evidence type="ECO:0000256" key="1">
    <source>
        <dbReference type="ARBA" id="ARBA00009206"/>
    </source>
</evidence>
<dbReference type="Pfam" id="PF05189">
    <property type="entry name" value="RTC_insert"/>
    <property type="match status" value="1"/>
</dbReference>
<dbReference type="PIRSF" id="PIRSF005378">
    <property type="entry name" value="RNA3'_term_phos_cycl_euk"/>
    <property type="match status" value="1"/>
</dbReference>
<dbReference type="OrthoDB" id="25029at2759"/>
<evidence type="ECO:0000256" key="2">
    <source>
        <dbReference type="ARBA" id="ARBA00012725"/>
    </source>
</evidence>
<dbReference type="Gene3D" id="3.30.360.20">
    <property type="entry name" value="RNA 3'-terminal phosphate cyclase, insert domain"/>
    <property type="match status" value="1"/>
</dbReference>
<dbReference type="SUPFAM" id="SSF55205">
    <property type="entry name" value="EPT/RTPC-like"/>
    <property type="match status" value="1"/>
</dbReference>
<dbReference type="InterPro" id="IPR023797">
    <property type="entry name" value="RNA3'_phos_cyclase_dom"/>
</dbReference>
<organism evidence="10 11">
    <name type="scientific">Ceratopteris richardii</name>
    <name type="common">Triangle waterfern</name>
    <dbReference type="NCBI Taxonomy" id="49495"/>
    <lineage>
        <taxon>Eukaryota</taxon>
        <taxon>Viridiplantae</taxon>
        <taxon>Streptophyta</taxon>
        <taxon>Embryophyta</taxon>
        <taxon>Tracheophyta</taxon>
        <taxon>Polypodiopsida</taxon>
        <taxon>Polypodiidae</taxon>
        <taxon>Polypodiales</taxon>
        <taxon>Pteridineae</taxon>
        <taxon>Pteridaceae</taxon>
        <taxon>Parkerioideae</taxon>
        <taxon>Ceratopteris</taxon>
    </lineage>
</organism>
<keyword evidence="7" id="KW-0067">ATP-binding</keyword>
<dbReference type="Pfam" id="PF01137">
    <property type="entry name" value="RTC"/>
    <property type="match status" value="1"/>
</dbReference>
<proteinExistence type="inferred from homology"/>
<dbReference type="NCBIfam" id="TIGR03399">
    <property type="entry name" value="RNA_3prim_cycl"/>
    <property type="match status" value="1"/>
</dbReference>
<dbReference type="SUPFAM" id="SSF52913">
    <property type="entry name" value="RNA 3'-terminal phosphate cyclase, RPTC, insert domain"/>
    <property type="match status" value="1"/>
</dbReference>
<dbReference type="InterPro" id="IPR013792">
    <property type="entry name" value="RNA3'P_cycl/enolpyr_Trfase_a/b"/>
</dbReference>
<feature type="binding site" evidence="7">
    <location>
        <begin position="293"/>
        <end position="297"/>
    </location>
    <ligand>
        <name>ATP</name>
        <dbReference type="ChEBI" id="CHEBI:30616"/>
    </ligand>
</feature>
<dbReference type="Proteomes" id="UP000825935">
    <property type="component" value="Chromosome 38"/>
</dbReference>
<feature type="domain" description="RNA 3'-terminal phosphate cyclase" evidence="8">
    <location>
        <begin position="12"/>
        <end position="337"/>
    </location>
</feature>
<keyword evidence="11" id="KW-1185">Reference proteome</keyword>
<dbReference type="InterPro" id="IPR037136">
    <property type="entry name" value="RNA3'_phos_cyclase_dom_sf"/>
</dbReference>
<dbReference type="GO" id="GO:0005524">
    <property type="term" value="F:ATP binding"/>
    <property type="evidence" value="ECO:0007669"/>
    <property type="project" value="UniProtKB-KW"/>
</dbReference>
<dbReference type="GO" id="GO:0003963">
    <property type="term" value="F:RNA-3'-phosphate cyclase activity"/>
    <property type="evidence" value="ECO:0007669"/>
    <property type="project" value="UniProtKB-EC"/>
</dbReference>
<evidence type="ECO:0000259" key="8">
    <source>
        <dbReference type="Pfam" id="PF01137"/>
    </source>
</evidence>
<evidence type="ECO:0000256" key="5">
    <source>
        <dbReference type="ARBA" id="ARBA00024481"/>
    </source>
</evidence>
<keyword evidence="4 7" id="KW-0547">Nucleotide-binding</keyword>
<evidence type="ECO:0000259" key="9">
    <source>
        <dbReference type="Pfam" id="PF05189"/>
    </source>
</evidence>
<evidence type="ECO:0000256" key="4">
    <source>
        <dbReference type="ARBA" id="ARBA00022741"/>
    </source>
</evidence>
<dbReference type="EC" id="6.5.1.4" evidence="2"/>
<dbReference type="AlphaFoldDB" id="A0A8T2Q2Q2"/>
<evidence type="ECO:0000313" key="10">
    <source>
        <dbReference type="EMBL" id="KAH7277916.1"/>
    </source>
</evidence>
<dbReference type="HAMAP" id="MF_00200">
    <property type="entry name" value="RTC"/>
    <property type="match status" value="1"/>
</dbReference>